<sequence length="279" mass="31450">MPDRSAAAQVQTSFDLVHLREAVGAGSAEAVAFSEEVSRSLVGARIDTPQALNEHVLPILARHFPKALGQARARPWQHHALQARYPRLWQLRRALGVGPPPGLHRLSGHVLRYWRLLVIYQREAREAKHASRALRKQYLRDELRQAENAYQRGDQKGLFEVMRRLAPKQRRAKVQLRGEDGRILSNAEELRVFTEYCRGLFSQGRCVATSSLLGQPFKLEADALEQHMRKLSIYKAVPAHTLPPAVWKLCRQALAPVLVQLADKDTGGKIVSKHLASLL</sequence>
<name>A0A813C4M1_9DINO</name>
<keyword evidence="3" id="KW-1185">Reference proteome</keyword>
<feature type="coiled-coil region" evidence="1">
    <location>
        <begin position="117"/>
        <end position="156"/>
    </location>
</feature>
<comment type="caution">
    <text evidence="2">The sequence shown here is derived from an EMBL/GenBank/DDBJ whole genome shotgun (WGS) entry which is preliminary data.</text>
</comment>
<evidence type="ECO:0000313" key="2">
    <source>
        <dbReference type="EMBL" id="CAE7939263.1"/>
    </source>
</evidence>
<reference evidence="2" key="1">
    <citation type="submission" date="2021-02" db="EMBL/GenBank/DDBJ databases">
        <authorList>
            <person name="Dougan E. K."/>
            <person name="Rhodes N."/>
            <person name="Thang M."/>
            <person name="Chan C."/>
        </authorList>
    </citation>
    <scope>NUCLEOTIDE SEQUENCE</scope>
</reference>
<feature type="non-terminal residue" evidence="2">
    <location>
        <position position="1"/>
    </location>
</feature>
<gene>
    <name evidence="2" type="ORF">SNEC2469_LOCUS33450</name>
</gene>
<evidence type="ECO:0000256" key="1">
    <source>
        <dbReference type="SAM" id="Coils"/>
    </source>
</evidence>
<dbReference type="AlphaFoldDB" id="A0A813C4M1"/>
<keyword evidence="1" id="KW-0175">Coiled coil</keyword>
<proteinExistence type="predicted"/>
<accession>A0A813C4M1</accession>
<dbReference type="Proteomes" id="UP000601435">
    <property type="component" value="Unassembled WGS sequence"/>
</dbReference>
<dbReference type="OrthoDB" id="421164at2759"/>
<evidence type="ECO:0000313" key="3">
    <source>
        <dbReference type="Proteomes" id="UP000601435"/>
    </source>
</evidence>
<dbReference type="EMBL" id="CAJNJA010088307">
    <property type="protein sequence ID" value="CAE7939263.1"/>
    <property type="molecule type" value="Genomic_DNA"/>
</dbReference>
<organism evidence="2 3">
    <name type="scientific">Symbiodinium necroappetens</name>
    <dbReference type="NCBI Taxonomy" id="1628268"/>
    <lineage>
        <taxon>Eukaryota</taxon>
        <taxon>Sar</taxon>
        <taxon>Alveolata</taxon>
        <taxon>Dinophyceae</taxon>
        <taxon>Suessiales</taxon>
        <taxon>Symbiodiniaceae</taxon>
        <taxon>Symbiodinium</taxon>
    </lineage>
</organism>
<protein>
    <submittedName>
        <fullName evidence="2">Uncharacterized protein</fullName>
    </submittedName>
</protein>